<dbReference type="InterPro" id="IPR000835">
    <property type="entry name" value="HTH_MarR-typ"/>
</dbReference>
<name>A0AAU7U6L5_9DEIO</name>
<reference evidence="2" key="1">
    <citation type="submission" date="2024-06" db="EMBL/GenBank/DDBJ databases">
        <title>Draft Genome Sequence of Deinococcus sonorensis Type Strain KR-87, a Biofilm Producing Representative of the Genus Deinococcus.</title>
        <authorList>
            <person name="Boren L.S."/>
            <person name="Grosso R.A."/>
            <person name="Hugenberg-Cox A.N."/>
            <person name="Hill J.T.E."/>
            <person name="Albert C.M."/>
            <person name="Tuohy J.M."/>
        </authorList>
    </citation>
    <scope>NUCLEOTIDE SEQUENCE</scope>
    <source>
        <strain evidence="2">KR-87</strain>
        <plasmid evidence="2">pDson01</plasmid>
    </source>
</reference>
<dbReference type="Gene3D" id="1.10.10.10">
    <property type="entry name" value="Winged helix-like DNA-binding domain superfamily/Winged helix DNA-binding domain"/>
    <property type="match status" value="1"/>
</dbReference>
<protein>
    <submittedName>
        <fullName evidence="2">MarR family transcriptional regulator</fullName>
    </submittedName>
</protein>
<dbReference type="InterPro" id="IPR036390">
    <property type="entry name" value="WH_DNA-bd_sf"/>
</dbReference>
<dbReference type="PROSITE" id="PS50995">
    <property type="entry name" value="HTH_MARR_2"/>
    <property type="match status" value="1"/>
</dbReference>
<proteinExistence type="predicted"/>
<organism evidence="2">
    <name type="scientific">Deinococcus sonorensis KR-87</name>
    <dbReference type="NCBI Taxonomy" id="694439"/>
    <lineage>
        <taxon>Bacteria</taxon>
        <taxon>Thermotogati</taxon>
        <taxon>Deinococcota</taxon>
        <taxon>Deinococci</taxon>
        <taxon>Deinococcales</taxon>
        <taxon>Deinococcaceae</taxon>
        <taxon>Deinococcus</taxon>
    </lineage>
</organism>
<dbReference type="PANTHER" id="PTHR33164:SF43">
    <property type="entry name" value="HTH-TYPE TRANSCRIPTIONAL REPRESSOR YETL"/>
    <property type="match status" value="1"/>
</dbReference>
<sequence>MTPAPLDDPTVLTTRVLEAHFQAREAFTRALDPVLRRTFDLDLRDYMILRWIERQDLTPGNLAQLLHVPGYATSRLLDPFIKRGLVQRLVDDTDARRYRLHLTDAGRAALRAIDTEMAVLLGRFLQDLGPERTGLLLDQLHAMAQLEALLPAEPVPT</sequence>
<dbReference type="Pfam" id="PF12802">
    <property type="entry name" value="MarR_2"/>
    <property type="match status" value="1"/>
</dbReference>
<accession>A0AAU7U6L5</accession>
<dbReference type="SMART" id="SM00347">
    <property type="entry name" value="HTH_MARR"/>
    <property type="match status" value="1"/>
</dbReference>
<dbReference type="PANTHER" id="PTHR33164">
    <property type="entry name" value="TRANSCRIPTIONAL REGULATOR, MARR FAMILY"/>
    <property type="match status" value="1"/>
</dbReference>
<dbReference type="KEGG" id="dsc:ABOD76_01405"/>
<dbReference type="RefSeq" id="WP_350241442.1">
    <property type="nucleotide sequence ID" value="NZ_CP158297.1"/>
</dbReference>
<dbReference type="EMBL" id="CP158297">
    <property type="protein sequence ID" value="XBV83736.1"/>
    <property type="molecule type" value="Genomic_DNA"/>
</dbReference>
<dbReference type="AlphaFoldDB" id="A0AAU7U6L5"/>
<geneLocation type="plasmid" evidence="2">
    <name>pDson01</name>
</geneLocation>
<gene>
    <name evidence="2" type="ORF">ABOD76_01405</name>
</gene>
<dbReference type="InterPro" id="IPR039422">
    <property type="entry name" value="MarR/SlyA-like"/>
</dbReference>
<keyword evidence="2" id="KW-0614">Plasmid</keyword>
<dbReference type="GO" id="GO:0006950">
    <property type="term" value="P:response to stress"/>
    <property type="evidence" value="ECO:0007669"/>
    <property type="project" value="TreeGrafter"/>
</dbReference>
<evidence type="ECO:0000313" key="2">
    <source>
        <dbReference type="EMBL" id="XBV83736.1"/>
    </source>
</evidence>
<feature type="domain" description="HTH marR-type" evidence="1">
    <location>
        <begin position="13"/>
        <end position="145"/>
    </location>
</feature>
<dbReference type="GO" id="GO:0003700">
    <property type="term" value="F:DNA-binding transcription factor activity"/>
    <property type="evidence" value="ECO:0007669"/>
    <property type="project" value="InterPro"/>
</dbReference>
<evidence type="ECO:0000259" key="1">
    <source>
        <dbReference type="PROSITE" id="PS50995"/>
    </source>
</evidence>
<dbReference type="SUPFAM" id="SSF46785">
    <property type="entry name" value="Winged helix' DNA-binding domain"/>
    <property type="match status" value="1"/>
</dbReference>
<dbReference type="InterPro" id="IPR036388">
    <property type="entry name" value="WH-like_DNA-bd_sf"/>
</dbReference>